<dbReference type="EMBL" id="CM037018">
    <property type="protein sequence ID" value="KAH7675042.1"/>
    <property type="molecule type" value="Genomic_DNA"/>
</dbReference>
<proteinExistence type="predicted"/>
<organism evidence="1 2">
    <name type="scientific">Dioscorea alata</name>
    <name type="common">Purple yam</name>
    <dbReference type="NCBI Taxonomy" id="55571"/>
    <lineage>
        <taxon>Eukaryota</taxon>
        <taxon>Viridiplantae</taxon>
        <taxon>Streptophyta</taxon>
        <taxon>Embryophyta</taxon>
        <taxon>Tracheophyta</taxon>
        <taxon>Spermatophyta</taxon>
        <taxon>Magnoliopsida</taxon>
        <taxon>Liliopsida</taxon>
        <taxon>Dioscoreales</taxon>
        <taxon>Dioscoreaceae</taxon>
        <taxon>Dioscorea</taxon>
    </lineage>
</organism>
<sequence length="628" mass="68736">MESSSGPALNDCLKLLRGERDEQRLAGLLLATKFCNGEDKDSVVKVYSAVGDRFLDRLLMTGMGKGEAGAKVVEDREAYLKLAITVLAAFCRVPEIAYSKEMVSKVPVVVEIISKSQDPLILEECYEFLLLVAGASENGIIIFYKPGVLEMLAPHIAGLNDGSRALELVMKLLQIVLNKLPVGSLDSECISGLSSLVVSIARQFGVLHNALKFDALHLLTFLLSSKSTLLHGALVSMPGWSAYIRAGILEILQNRVVSAEKLQALLLAESVMSVIGEHWLLEQSKLYDVHDTLPVDKNLLLVLESARVEVAVILNELAYLKYEASDSSTASAEATSLKRQNLAISYSLIEKIIKLISNVSDSEGLPIKENTITKVINGLNETINLVLDFLQDSKDHGQRRGDDLLASVRLVGSYLAETPFACKEKAQGLLEFMFSVEGEDESSPFHSVCFLLPMLCQITMEIDGCEVLASFGGHTTVIECLVKMILQHGASVEDTDLALLACETIINFLIKRKDLAIKLGGSQLVHLLRALALWTEGWNDPSIVMMAAGICTLAFDSTSEGFLLKCSDFDSNILESLAQLIARSLKQEELSNPTIGQLDLHQIIQDGYSQWVDRFPHVRNVVEQALST</sequence>
<dbReference type="Proteomes" id="UP000827976">
    <property type="component" value="Chromosome 8"/>
</dbReference>
<comment type="caution">
    <text evidence="1">The sequence shown here is derived from an EMBL/GenBank/DDBJ whole genome shotgun (WGS) entry which is preliminary data.</text>
</comment>
<keyword evidence="2" id="KW-1185">Reference proteome</keyword>
<evidence type="ECO:0000313" key="1">
    <source>
        <dbReference type="EMBL" id="KAH7675042.1"/>
    </source>
</evidence>
<accession>A0ACB7VM01</accession>
<name>A0ACB7VM01_DIOAL</name>
<reference evidence="2" key="1">
    <citation type="journal article" date="2022" name="Nat. Commun.">
        <title>Chromosome evolution and the genetic basis of agronomically important traits in greater yam.</title>
        <authorList>
            <person name="Bredeson J.V."/>
            <person name="Lyons J.B."/>
            <person name="Oniyinde I.O."/>
            <person name="Okereke N.R."/>
            <person name="Kolade O."/>
            <person name="Nnabue I."/>
            <person name="Nwadili C.O."/>
            <person name="Hribova E."/>
            <person name="Parker M."/>
            <person name="Nwogha J."/>
            <person name="Shu S."/>
            <person name="Carlson J."/>
            <person name="Kariba R."/>
            <person name="Muthemba S."/>
            <person name="Knop K."/>
            <person name="Barton G.J."/>
            <person name="Sherwood A.V."/>
            <person name="Lopez-Montes A."/>
            <person name="Asiedu R."/>
            <person name="Jamnadass R."/>
            <person name="Muchugi A."/>
            <person name="Goodstein D."/>
            <person name="Egesi C.N."/>
            <person name="Featherston J."/>
            <person name="Asfaw A."/>
            <person name="Simpson G.G."/>
            <person name="Dolezel J."/>
            <person name="Hendre P.S."/>
            <person name="Van Deynze A."/>
            <person name="Kumar P.L."/>
            <person name="Obidiegwu J.E."/>
            <person name="Bhattacharjee R."/>
            <person name="Rokhsar D.S."/>
        </authorList>
    </citation>
    <scope>NUCLEOTIDE SEQUENCE [LARGE SCALE GENOMIC DNA]</scope>
    <source>
        <strain evidence="2">cv. TDa95/00328</strain>
    </source>
</reference>
<gene>
    <name evidence="1" type="ORF">IHE45_08G112500</name>
</gene>
<evidence type="ECO:0000313" key="2">
    <source>
        <dbReference type="Proteomes" id="UP000827976"/>
    </source>
</evidence>
<protein>
    <submittedName>
        <fullName evidence="1">Neurochondrin protein</fullName>
    </submittedName>
</protein>